<protein>
    <submittedName>
        <fullName evidence="1">Uncharacterized protein</fullName>
    </submittedName>
</protein>
<proteinExistence type="predicted"/>
<dbReference type="Proteomes" id="UP000030649">
    <property type="component" value="Unassembled WGS sequence"/>
</dbReference>
<dbReference type="EMBL" id="KE356560">
    <property type="protein sequence ID" value="ERG91727.1"/>
    <property type="molecule type" value="Genomic_DNA"/>
</dbReference>
<dbReference type="HOGENOM" id="CLU_2968412_0_0_2"/>
<evidence type="ECO:0000313" key="2">
    <source>
        <dbReference type="Proteomes" id="UP000030649"/>
    </source>
</evidence>
<evidence type="ECO:0000313" key="1">
    <source>
        <dbReference type="EMBL" id="ERG91727.1"/>
    </source>
</evidence>
<dbReference type="AlphaFoldDB" id="U1PDR0"/>
<sequence length="58" mass="6741">MRATATASISDTRNMEIGTLFERVFKEIKRRTICFSNVKAETADDWLRSVTFAWNQLI</sequence>
<gene>
    <name evidence="1" type="ORF">J07HQW1_01761</name>
</gene>
<reference evidence="1 2" key="1">
    <citation type="journal article" date="2013" name="PLoS ONE">
        <title>Assembly-driven community genomics of a hypersaline microbial ecosystem.</title>
        <authorList>
            <person name="Podell S."/>
            <person name="Ugalde J.A."/>
            <person name="Narasingarao P."/>
            <person name="Banfield J.F."/>
            <person name="Heidelberg K.B."/>
            <person name="Allen E.E."/>
        </authorList>
    </citation>
    <scope>NUCLEOTIDE SEQUENCE [LARGE SCALE GENOMIC DNA]</scope>
    <source>
        <strain evidence="2">J07HQW1</strain>
    </source>
</reference>
<organism evidence="1 2">
    <name type="scientific">Haloquadratum walsbyi J07HQW1</name>
    <dbReference type="NCBI Taxonomy" id="1238424"/>
    <lineage>
        <taxon>Archaea</taxon>
        <taxon>Methanobacteriati</taxon>
        <taxon>Methanobacteriota</taxon>
        <taxon>Stenosarchaea group</taxon>
        <taxon>Halobacteria</taxon>
        <taxon>Halobacteriales</taxon>
        <taxon>Haloferacaceae</taxon>
        <taxon>Haloquadratum</taxon>
    </lineage>
</organism>
<accession>U1PDR0</accession>
<name>U1PDR0_9EURY</name>